<accession>A0A1S1HRK8</accession>
<dbReference type="AlphaFoldDB" id="A0A1S1HRK8"/>
<dbReference type="RefSeq" id="WP_070926036.1">
    <property type="nucleotide sequence ID" value="NZ_CANMXG010000002.1"/>
</dbReference>
<protein>
    <submittedName>
        <fullName evidence="1">Uncharacterized protein</fullName>
    </submittedName>
</protein>
<organism evidence="1 2">
    <name type="scientific">Providencia stuartii</name>
    <dbReference type="NCBI Taxonomy" id="588"/>
    <lineage>
        <taxon>Bacteria</taxon>
        <taxon>Pseudomonadati</taxon>
        <taxon>Pseudomonadota</taxon>
        <taxon>Gammaproteobacteria</taxon>
        <taxon>Enterobacterales</taxon>
        <taxon>Morganellaceae</taxon>
        <taxon>Providencia</taxon>
    </lineage>
</organism>
<sequence length="163" mass="19354">MSIKLELQVCSTMLRLIPDTDFNIKLKVLSKNIEHTVSFIERETSLFQIDHFAVPDSYRLLKLNNKHQYRMVTTGDNPETVNLVELKFRKDIVFNHECCTQIKVWRSFAEKHRVAVSNLPRMFFKCLIEQYHIVITDEEQTSTPCIIYLYRVSDTQNSPHYKR</sequence>
<proteinExistence type="predicted"/>
<name>A0A1S1HRK8_PROST</name>
<comment type="caution">
    <text evidence="1">The sequence shown here is derived from an EMBL/GenBank/DDBJ whole genome shotgun (WGS) entry which is preliminary data.</text>
</comment>
<reference evidence="1 2" key="1">
    <citation type="submission" date="2016-03" db="EMBL/GenBank/DDBJ databases">
        <title>Genome sequence of Providencia stuartii strain, isolated from the salivary glands of larval Lucilia sericata.</title>
        <authorList>
            <person name="Yuan Y."/>
            <person name="Zhang Y."/>
            <person name="Fu S."/>
            <person name="Crippen T.L."/>
            <person name="Visi D."/>
            <person name="Benbow M.E."/>
            <person name="Allen M."/>
            <person name="Tomberlin J.K."/>
            <person name="Sze S.-H."/>
            <person name="Tarone A.M."/>
        </authorList>
    </citation>
    <scope>NUCLEOTIDE SEQUENCE [LARGE SCALE GENOMIC DNA]</scope>
    <source>
        <strain evidence="1 2">Crippen</strain>
    </source>
</reference>
<dbReference type="OrthoDB" id="6456577at2"/>
<dbReference type="EMBL" id="LVIE01000079">
    <property type="protein sequence ID" value="OHT25039.1"/>
    <property type="molecule type" value="Genomic_DNA"/>
</dbReference>
<gene>
    <name evidence="1" type="ORF">A3Q29_15785</name>
</gene>
<evidence type="ECO:0000313" key="1">
    <source>
        <dbReference type="EMBL" id="OHT25039.1"/>
    </source>
</evidence>
<keyword evidence="2" id="KW-1185">Reference proteome</keyword>
<dbReference type="Proteomes" id="UP000179588">
    <property type="component" value="Unassembled WGS sequence"/>
</dbReference>
<evidence type="ECO:0000313" key="2">
    <source>
        <dbReference type="Proteomes" id="UP000179588"/>
    </source>
</evidence>